<dbReference type="eggNOG" id="ENOG5033QR7">
    <property type="taxonomic scope" value="Bacteria"/>
</dbReference>
<gene>
    <name evidence="1" type="ordered locus">MexAM1_META1p1610</name>
</gene>
<name>C5B0B6_METEA</name>
<sequence>MPALSLADLDRSFAAEPHLHLVKEMQLNPGGVDPLGLRQINLNLMDTALPGINNVTRHVRPYAFMAWAWWKVAQAAEARGASTVNVADLQDVVDRLEVLFVWSHFLAGDGEGLPGRLVINDKFPSSGSTRAYDFHGEGWKSLKAVRRTSTGIMAPIQYGPSIRALGWLIQTQERALRPSSEAMAAVAALDREIAGRVPEAMLVPGPLSMGADQAEALHPAWTVGTPGAAERDAFRSLFHGVGAHAPTDSLPWRRRQTLDLVLAVLGQAQEGMGVAEVRRAMASARTDVGRPLDLPEPLVATHRHWASLQARQLQRLALESLLRWIEIRIDEDRSLSEDLAADADEAARAVEDGADALTVGAYLDRASARAGAEGWPGACGLGGETDIFDLMDDLVAAQSEEGCVRVPGLALRALAYADGMAAALSEAGILAGRQGPLGGEPDRLPLSTASQRLRAARDRSLGSLWAEIIEAWVIGQHVRWSVARNGDGTQRLRIALGDRGWIRLRAGRLSGPFAPTSDRLWTAMALAAECGLVGRSPTSDGDAYVAA</sequence>
<dbReference type="HOGENOM" id="CLU_497646_0_0_5"/>
<dbReference type="EMBL" id="CP001510">
    <property type="protein sequence ID" value="ACS39466.1"/>
    <property type="molecule type" value="Genomic_DNA"/>
</dbReference>
<evidence type="ECO:0000313" key="2">
    <source>
        <dbReference type="Proteomes" id="UP000009081"/>
    </source>
</evidence>
<dbReference type="OrthoDB" id="8313627at2"/>
<dbReference type="RefSeq" id="WP_012752575.1">
    <property type="nucleotide sequence ID" value="NC_012808.1"/>
</dbReference>
<organism evidence="1 2">
    <name type="scientific">Methylorubrum extorquens (strain ATCC 14718 / DSM 1338 / JCM 2805 / NCIMB 9133 / AM1)</name>
    <name type="common">Methylobacterium extorquens</name>
    <dbReference type="NCBI Taxonomy" id="272630"/>
    <lineage>
        <taxon>Bacteria</taxon>
        <taxon>Pseudomonadati</taxon>
        <taxon>Pseudomonadota</taxon>
        <taxon>Alphaproteobacteria</taxon>
        <taxon>Hyphomicrobiales</taxon>
        <taxon>Methylobacteriaceae</taxon>
        <taxon>Methylorubrum</taxon>
    </lineage>
</organism>
<protein>
    <recommendedName>
        <fullName evidence="3">Septum formation inhibitor-activating ATPase</fullName>
    </recommendedName>
</protein>
<accession>C5B0B6</accession>
<reference evidence="1 2" key="1">
    <citation type="journal article" date="2009" name="PLoS ONE">
        <title>Methylobacterium genome sequences: a reference blueprint to investigate microbial metabolism of C1 compounds from natural and industrial sources.</title>
        <authorList>
            <person name="Vuilleumier S."/>
            <person name="Chistoserdova L."/>
            <person name="Lee M.-C."/>
            <person name="Bringel F."/>
            <person name="Lajus A."/>
            <person name="Zhou Y."/>
            <person name="Gourion B."/>
            <person name="Barbe V."/>
            <person name="Chang J."/>
            <person name="Cruveiller S."/>
            <person name="Dossat C."/>
            <person name="Gillett W."/>
            <person name="Gruffaz C."/>
            <person name="Haugen E."/>
            <person name="Hourcade E."/>
            <person name="Levy R."/>
            <person name="Mangenot S."/>
            <person name="Muller E."/>
            <person name="Nadalig T."/>
            <person name="Pagni M."/>
            <person name="Penny C."/>
            <person name="Peyraud R."/>
            <person name="Robinson D.G."/>
            <person name="Roche D."/>
            <person name="Rouy Z."/>
            <person name="Saenampechek C."/>
            <person name="Salvignol G."/>
            <person name="Vallenet D."/>
            <person name="Wu Z."/>
            <person name="Marx C.J."/>
            <person name="Vorholt J.A."/>
            <person name="Olson M.V."/>
            <person name="Kaul R."/>
            <person name="Weissenbach J."/>
            <person name="Medigue C."/>
            <person name="Lidstrom M.E."/>
        </authorList>
    </citation>
    <scope>NUCLEOTIDE SEQUENCE [LARGE SCALE GENOMIC DNA]</scope>
    <source>
        <strain evidence="2">ATCC 14718 / DSM 1338 / JCM 2805 / NCIMB 9133 / AM1</strain>
    </source>
</reference>
<dbReference type="Proteomes" id="UP000009081">
    <property type="component" value="Chromosome"/>
</dbReference>
<proteinExistence type="predicted"/>
<dbReference type="AlphaFoldDB" id="C5B0B6"/>
<evidence type="ECO:0008006" key="3">
    <source>
        <dbReference type="Google" id="ProtNLM"/>
    </source>
</evidence>
<dbReference type="STRING" id="272630.MexAM1_META1p1610"/>
<evidence type="ECO:0000313" key="1">
    <source>
        <dbReference type="EMBL" id="ACS39466.1"/>
    </source>
</evidence>
<keyword evidence="2" id="KW-1185">Reference proteome</keyword>
<dbReference type="KEGG" id="mea:Mex_1p1610"/>